<feature type="region of interest" description="Disordered" evidence="2">
    <location>
        <begin position="1"/>
        <end position="90"/>
    </location>
</feature>
<protein>
    <submittedName>
        <fullName evidence="3">Uncharacterized protein</fullName>
    </submittedName>
</protein>
<dbReference type="Proteomes" id="UP000239899">
    <property type="component" value="Unassembled WGS sequence"/>
</dbReference>
<feature type="compositionally biased region" description="Low complexity" evidence="2">
    <location>
        <begin position="31"/>
        <end position="84"/>
    </location>
</feature>
<dbReference type="AlphaFoldDB" id="A0A2P6TKW9"/>
<keyword evidence="1" id="KW-0175">Coiled coil</keyword>
<evidence type="ECO:0000313" key="3">
    <source>
        <dbReference type="EMBL" id="PRW44933.1"/>
    </source>
</evidence>
<gene>
    <name evidence="3" type="ORF">C2E21_6249</name>
</gene>
<organism evidence="3 4">
    <name type="scientific">Chlorella sorokiniana</name>
    <name type="common">Freshwater green alga</name>
    <dbReference type="NCBI Taxonomy" id="3076"/>
    <lineage>
        <taxon>Eukaryota</taxon>
        <taxon>Viridiplantae</taxon>
        <taxon>Chlorophyta</taxon>
        <taxon>core chlorophytes</taxon>
        <taxon>Trebouxiophyceae</taxon>
        <taxon>Chlorellales</taxon>
        <taxon>Chlorellaceae</taxon>
        <taxon>Chlorella clade</taxon>
        <taxon>Chlorella</taxon>
    </lineage>
</organism>
<comment type="caution">
    <text evidence="3">The sequence shown here is derived from an EMBL/GenBank/DDBJ whole genome shotgun (WGS) entry which is preliminary data.</text>
</comment>
<evidence type="ECO:0000256" key="2">
    <source>
        <dbReference type="SAM" id="MobiDB-lite"/>
    </source>
</evidence>
<proteinExistence type="predicted"/>
<feature type="coiled-coil region" evidence="1">
    <location>
        <begin position="365"/>
        <end position="392"/>
    </location>
</feature>
<name>A0A2P6TKW9_CHLSO</name>
<evidence type="ECO:0000256" key="1">
    <source>
        <dbReference type="SAM" id="Coils"/>
    </source>
</evidence>
<feature type="region of interest" description="Disordered" evidence="2">
    <location>
        <begin position="106"/>
        <end position="152"/>
    </location>
</feature>
<accession>A0A2P6TKW9</accession>
<feature type="compositionally biased region" description="Low complexity" evidence="2">
    <location>
        <begin position="106"/>
        <end position="148"/>
    </location>
</feature>
<sequence>MEGPRPGSGNATDESFEHVDLDHSPAKGRWQAADAPAAAGAAEQQQAAPSQLPAAAGGEKSSAGAADAAPVAPAAPAAAAAEAPSSPPATHALQSVLGFFSSIASSPPAAKEQKKAPSAGAATPQPQPAEAAGSERAAVAAAAASAVAADDEETYDPVAAFESEALEAAERLQHGVEEVGQKLLHGATEAKESLTSFAQGLSSWWSQLDAAAQGGSAPQSRSASSKQLAADVSAAAEQLGLESGETVLESFACRLLQSYTSVSNFFTPVQQIPFPGSLHITSARLCFVFEDKSIAPIKLPAKSIKPGGVTKLPADSEKGLPARLEVALEAQGQKLVLADFALAELELDSALALLEHLAELQPDGAVQHVSTMQDLKDKAAQLQDKLSDLHADFSQSAAKQADPPSAAQWQQQWEAQVHQVSEAQQELRSAGVGLRTHDTLASAEAAAGKLERDLHQLKQGVK</sequence>
<evidence type="ECO:0000313" key="4">
    <source>
        <dbReference type="Proteomes" id="UP000239899"/>
    </source>
</evidence>
<keyword evidence="4" id="KW-1185">Reference proteome</keyword>
<dbReference type="OrthoDB" id="514578at2759"/>
<reference evidence="3 4" key="1">
    <citation type="journal article" date="2018" name="Plant J.">
        <title>Genome sequences of Chlorella sorokiniana UTEX 1602 and Micractinium conductrix SAG 241.80: implications to maltose excretion by a green alga.</title>
        <authorList>
            <person name="Arriola M.B."/>
            <person name="Velmurugan N."/>
            <person name="Zhang Y."/>
            <person name="Plunkett M.H."/>
            <person name="Hondzo H."/>
            <person name="Barney B.M."/>
        </authorList>
    </citation>
    <scope>NUCLEOTIDE SEQUENCE [LARGE SCALE GENOMIC DNA]</scope>
    <source>
        <strain evidence="4">UTEX 1602</strain>
    </source>
</reference>
<feature type="compositionally biased region" description="Basic and acidic residues" evidence="2">
    <location>
        <begin position="15"/>
        <end position="25"/>
    </location>
</feature>
<dbReference type="EMBL" id="LHPG02000012">
    <property type="protein sequence ID" value="PRW44933.1"/>
    <property type="molecule type" value="Genomic_DNA"/>
</dbReference>